<dbReference type="Pfam" id="PF13499">
    <property type="entry name" value="EF-hand_7"/>
    <property type="match status" value="1"/>
</dbReference>
<dbReference type="SUPFAM" id="SSF47473">
    <property type="entry name" value="EF-hand"/>
    <property type="match status" value="1"/>
</dbReference>
<dbReference type="PANTHER" id="PTHR23048">
    <property type="entry name" value="MYOSIN LIGHT CHAIN 1, 3"/>
    <property type="match status" value="1"/>
</dbReference>
<keyword evidence="1" id="KW-0677">Repeat</keyword>
<evidence type="ECO:0000313" key="4">
    <source>
        <dbReference type="EMBL" id="KAJ8902684.1"/>
    </source>
</evidence>
<dbReference type="PROSITE" id="PS00018">
    <property type="entry name" value="EF_HAND_1"/>
    <property type="match status" value="3"/>
</dbReference>
<dbReference type="GO" id="GO:0005509">
    <property type="term" value="F:calcium ion binding"/>
    <property type="evidence" value="ECO:0007669"/>
    <property type="project" value="InterPro"/>
</dbReference>
<dbReference type="EMBL" id="JAMWBK010000008">
    <property type="protein sequence ID" value="KAJ8902684.1"/>
    <property type="molecule type" value="Genomic_DNA"/>
</dbReference>
<keyword evidence="5" id="KW-1185">Reference proteome</keyword>
<gene>
    <name evidence="4" type="ORF">NDN08_006004</name>
</gene>
<comment type="caution">
    <text evidence="4">The sequence shown here is derived from an EMBL/GenBank/DDBJ whole genome shotgun (WGS) entry which is preliminary data.</text>
</comment>
<protein>
    <recommendedName>
        <fullName evidence="3">EF-hand domain-containing protein</fullName>
    </recommendedName>
</protein>
<feature type="domain" description="EF-hand" evidence="3">
    <location>
        <begin position="163"/>
        <end position="198"/>
    </location>
</feature>
<accession>A0AAV8UJZ1</accession>
<dbReference type="InterPro" id="IPR011992">
    <property type="entry name" value="EF-hand-dom_pair"/>
</dbReference>
<keyword evidence="2" id="KW-0106">Calcium</keyword>
<feature type="domain" description="EF-hand" evidence="3">
    <location>
        <begin position="50"/>
        <end position="85"/>
    </location>
</feature>
<evidence type="ECO:0000259" key="3">
    <source>
        <dbReference type="PROSITE" id="PS50222"/>
    </source>
</evidence>
<dbReference type="InterPro" id="IPR002048">
    <property type="entry name" value="EF_hand_dom"/>
</dbReference>
<name>A0AAV8UJZ1_9RHOD</name>
<dbReference type="InterPro" id="IPR018247">
    <property type="entry name" value="EF_Hand_1_Ca_BS"/>
</dbReference>
<evidence type="ECO:0000313" key="5">
    <source>
        <dbReference type="Proteomes" id="UP001157974"/>
    </source>
</evidence>
<dbReference type="AlphaFoldDB" id="A0AAV8UJZ1"/>
<dbReference type="SMART" id="SM00054">
    <property type="entry name" value="EFh"/>
    <property type="match status" value="3"/>
</dbReference>
<dbReference type="FunFam" id="1.10.238.10:FF:000001">
    <property type="entry name" value="Calmodulin 1"/>
    <property type="match status" value="1"/>
</dbReference>
<sequence length="206" mass="23173">MVDLGDLELELDVAEESGESTEALAAEQEILSEFAKPRRSIYDLTVLKEKTLDAAMDCFHKYDEDSDGLLTLLEMSAVFEKLNLSENDIVKEVLAEMPAPSSGGGIVDLGEFLTILRMAVASEDPDDDETRFRKAFRSFDKDGNGFLDVKELHHVLNMLDSKYSDEDVAKVFIEMDKDGDGRVDYKEFVKFLALRKDHKPGSRHSQ</sequence>
<proteinExistence type="predicted"/>
<dbReference type="GO" id="GO:0016460">
    <property type="term" value="C:myosin II complex"/>
    <property type="evidence" value="ECO:0007669"/>
    <property type="project" value="TreeGrafter"/>
</dbReference>
<evidence type="ECO:0000256" key="1">
    <source>
        <dbReference type="ARBA" id="ARBA00022737"/>
    </source>
</evidence>
<dbReference type="InterPro" id="IPR050230">
    <property type="entry name" value="CALM/Myosin/TropC-like"/>
</dbReference>
<feature type="domain" description="EF-hand" evidence="3">
    <location>
        <begin position="127"/>
        <end position="162"/>
    </location>
</feature>
<dbReference type="CDD" id="cd00051">
    <property type="entry name" value="EFh"/>
    <property type="match status" value="1"/>
</dbReference>
<organism evidence="4 5">
    <name type="scientific">Rhodosorus marinus</name>
    <dbReference type="NCBI Taxonomy" id="101924"/>
    <lineage>
        <taxon>Eukaryota</taxon>
        <taxon>Rhodophyta</taxon>
        <taxon>Stylonematophyceae</taxon>
        <taxon>Stylonematales</taxon>
        <taxon>Stylonemataceae</taxon>
        <taxon>Rhodosorus</taxon>
    </lineage>
</organism>
<evidence type="ECO:0000256" key="2">
    <source>
        <dbReference type="ARBA" id="ARBA00022837"/>
    </source>
</evidence>
<dbReference type="Gene3D" id="1.10.238.10">
    <property type="entry name" value="EF-hand"/>
    <property type="match status" value="2"/>
</dbReference>
<dbReference type="PROSITE" id="PS50222">
    <property type="entry name" value="EF_HAND_2"/>
    <property type="match status" value="3"/>
</dbReference>
<reference evidence="4 5" key="1">
    <citation type="journal article" date="2023" name="Nat. Commun.">
        <title>Origin of minicircular mitochondrial genomes in red algae.</title>
        <authorList>
            <person name="Lee Y."/>
            <person name="Cho C.H."/>
            <person name="Lee Y.M."/>
            <person name="Park S.I."/>
            <person name="Yang J.H."/>
            <person name="West J.A."/>
            <person name="Bhattacharya D."/>
            <person name="Yoon H.S."/>
        </authorList>
    </citation>
    <scope>NUCLEOTIDE SEQUENCE [LARGE SCALE GENOMIC DNA]</scope>
    <source>
        <strain evidence="4 5">CCMP1338</strain>
        <tissue evidence="4">Whole cell</tissue>
    </source>
</reference>
<dbReference type="PANTHER" id="PTHR23048:SF0">
    <property type="entry name" value="CALMODULIN LIKE 3"/>
    <property type="match status" value="1"/>
</dbReference>
<dbReference type="Proteomes" id="UP001157974">
    <property type="component" value="Unassembled WGS sequence"/>
</dbReference>